<evidence type="ECO:0000313" key="1">
    <source>
        <dbReference type="EMBL" id="CAN0502210.1"/>
    </source>
</evidence>
<dbReference type="EMBL" id="OZ243562">
    <property type="protein sequence ID" value="CAN0502210.1"/>
    <property type="molecule type" value="Genomic_DNA"/>
</dbReference>
<dbReference type="Proteomes" id="UP001162501">
    <property type="component" value="Chromosome 34"/>
</dbReference>
<accession>A0ACB1MMV7</accession>
<gene>
    <name evidence="1" type="ORF">MRATA1EN22A_LOCUS22398</name>
</gene>
<organism evidence="1 2">
    <name type="scientific">Rangifer tarandus platyrhynchus</name>
    <name type="common">Svalbard reindeer</name>
    <dbReference type="NCBI Taxonomy" id="3082113"/>
    <lineage>
        <taxon>Eukaryota</taxon>
        <taxon>Metazoa</taxon>
        <taxon>Chordata</taxon>
        <taxon>Craniata</taxon>
        <taxon>Vertebrata</taxon>
        <taxon>Euteleostomi</taxon>
        <taxon>Mammalia</taxon>
        <taxon>Eutheria</taxon>
        <taxon>Laurasiatheria</taxon>
        <taxon>Artiodactyla</taxon>
        <taxon>Ruminantia</taxon>
        <taxon>Pecora</taxon>
        <taxon>Cervidae</taxon>
        <taxon>Odocoileinae</taxon>
        <taxon>Rangifer</taxon>
    </lineage>
</organism>
<proteinExistence type="predicted"/>
<protein>
    <submittedName>
        <fullName evidence="1">Uncharacterized protein</fullName>
    </submittedName>
</protein>
<evidence type="ECO:0000313" key="2">
    <source>
        <dbReference type="Proteomes" id="UP001162501"/>
    </source>
</evidence>
<reference evidence="1" key="1">
    <citation type="submission" date="2025-03" db="EMBL/GenBank/DDBJ databases">
        <authorList>
            <consortium name="ELIXIR-Norway"/>
            <consortium name="Elixir Norway"/>
        </authorList>
    </citation>
    <scope>NUCLEOTIDE SEQUENCE</scope>
</reference>
<name>A0ACB1MMV7_RANTA</name>
<sequence length="66" mass="7563">MRGLLRKPSAHGLASLSPRRRSSLPRGFQPQTPEDLGQQSLAELREMLKRQERLRNVKLSCKLPNK</sequence>
<feature type="non-terminal residue" evidence="1">
    <location>
        <position position="66"/>
    </location>
</feature>